<sequence>MRLFLLICLATALIAGVISKNGNKNNAVAGVNPKKGNRKSTIAGVSSKKGKKKRTTKAVEEDGDWNKYETHPDKQLGPTNVNPNMGAEIVIPRNGK</sequence>
<dbReference type="EMBL" id="CATQJL010000305">
    <property type="protein sequence ID" value="CAJ0601496.1"/>
    <property type="molecule type" value="Genomic_DNA"/>
</dbReference>
<dbReference type="AlphaFoldDB" id="A0AA36H0F1"/>
<feature type="compositionally biased region" description="Basic and acidic residues" evidence="1">
    <location>
        <begin position="57"/>
        <end position="74"/>
    </location>
</feature>
<organism evidence="3 4">
    <name type="scientific">Cylicocyclus nassatus</name>
    <name type="common">Nematode worm</name>
    <dbReference type="NCBI Taxonomy" id="53992"/>
    <lineage>
        <taxon>Eukaryota</taxon>
        <taxon>Metazoa</taxon>
        <taxon>Ecdysozoa</taxon>
        <taxon>Nematoda</taxon>
        <taxon>Chromadorea</taxon>
        <taxon>Rhabditida</taxon>
        <taxon>Rhabditina</taxon>
        <taxon>Rhabditomorpha</taxon>
        <taxon>Strongyloidea</taxon>
        <taxon>Strongylidae</taxon>
        <taxon>Cylicocyclus</taxon>
    </lineage>
</organism>
<evidence type="ECO:0000313" key="4">
    <source>
        <dbReference type="Proteomes" id="UP001176961"/>
    </source>
</evidence>
<gene>
    <name evidence="3" type="ORF">CYNAS_LOCUS13479</name>
</gene>
<keyword evidence="4" id="KW-1185">Reference proteome</keyword>
<keyword evidence="2" id="KW-0732">Signal</keyword>
<feature type="signal peptide" evidence="2">
    <location>
        <begin position="1"/>
        <end position="19"/>
    </location>
</feature>
<feature type="region of interest" description="Disordered" evidence="1">
    <location>
        <begin position="24"/>
        <end position="96"/>
    </location>
</feature>
<dbReference type="Proteomes" id="UP001176961">
    <property type="component" value="Unassembled WGS sequence"/>
</dbReference>
<feature type="chain" id="PRO_5041300262" evidence="2">
    <location>
        <begin position="20"/>
        <end position="96"/>
    </location>
</feature>
<name>A0AA36H0F1_CYLNA</name>
<reference evidence="3" key="1">
    <citation type="submission" date="2023-07" db="EMBL/GenBank/DDBJ databases">
        <authorList>
            <consortium name="CYATHOMIX"/>
        </authorList>
    </citation>
    <scope>NUCLEOTIDE SEQUENCE</scope>
    <source>
        <strain evidence="3">N/A</strain>
    </source>
</reference>
<comment type="caution">
    <text evidence="3">The sequence shown here is derived from an EMBL/GenBank/DDBJ whole genome shotgun (WGS) entry which is preliminary data.</text>
</comment>
<proteinExistence type="predicted"/>
<evidence type="ECO:0000313" key="3">
    <source>
        <dbReference type="EMBL" id="CAJ0601496.1"/>
    </source>
</evidence>
<evidence type="ECO:0000256" key="1">
    <source>
        <dbReference type="SAM" id="MobiDB-lite"/>
    </source>
</evidence>
<accession>A0AA36H0F1</accession>
<protein>
    <submittedName>
        <fullName evidence="3">Uncharacterized protein</fullName>
    </submittedName>
</protein>
<evidence type="ECO:0000256" key="2">
    <source>
        <dbReference type="SAM" id="SignalP"/>
    </source>
</evidence>